<dbReference type="OMA" id="PICCQFF"/>
<gene>
    <name evidence="1" type="ORF">GL50803_0017471</name>
</gene>
<evidence type="ECO:0000313" key="1">
    <source>
        <dbReference type="EMBL" id="KAE8306110.1"/>
    </source>
</evidence>
<reference evidence="1 2" key="1">
    <citation type="journal article" date="2007" name="Science">
        <title>Genomic minimalism in the early diverging intestinal parasite Giardia lamblia.</title>
        <authorList>
            <person name="Morrison H.G."/>
            <person name="McArthur A.G."/>
            <person name="Gillin F.D."/>
            <person name="Aley S.B."/>
            <person name="Adam R.D."/>
            <person name="Olsen G.J."/>
            <person name="Best A.A."/>
            <person name="Cande W.Z."/>
            <person name="Chen F."/>
            <person name="Cipriano M.J."/>
            <person name="Davids B.J."/>
            <person name="Dawson S.C."/>
            <person name="Elmendorf H.G."/>
            <person name="Hehl A.B."/>
            <person name="Holder M.E."/>
            <person name="Huse S.M."/>
            <person name="Kim U.U."/>
            <person name="Lasek-Nesselquist E."/>
            <person name="Manning G."/>
            <person name="Nigam A."/>
            <person name="Nixon J.E."/>
            <person name="Palm D."/>
            <person name="Passamaneck N.E."/>
            <person name="Prabhu A."/>
            <person name="Reich C.I."/>
            <person name="Reiner D.S."/>
            <person name="Samuelson J."/>
            <person name="Svard S.G."/>
            <person name="Sogin M.L."/>
        </authorList>
    </citation>
    <scope>NUCLEOTIDE SEQUENCE [LARGE SCALE GENOMIC DNA]</scope>
    <source>
        <strain evidence="1 2">WB C6</strain>
    </source>
</reference>
<sequence>MNLVHPSIKPLAYALIDQSFADKCSQICSGSALLFALCGTSKLFFFQRPEINEELLNNDEAVTGSPLLALKLPCMADAATIVWPYCVLLNERTVSILSINVSDTNVTLKSVSTIRLHHSAAHLVGQKLPEGCIFMAYSSIGMYTIFKGDTILAHASILNPILGCYFWNDLLAIIGPAEIRLYGKLTDLYSGNTEGKLECFATYSFATIIPTPIRSPINVQFHPSNESKELYVIIGNNLLLLDANQLREISYAKELFPDETPQIRGLSFIQSWAEQDMLLAHTEDTMIVSTVTHMRPLLKLSADGDMSVTFSAAVADDLLLCISRTTGAFYIPTFQPLPNILSENSLKELDYVYTDNLILSDTIYGTFITAPDLPLHYVLITENESVLLCETPNVNAEFLGSMVLRDTEGVSVLSAGQLVICERNIYCRGYWQYPMQEPTRDTVQQVYALEGNHAAPTDYYLFVTNNQLVVYRIIFIEVDDGGGKQPSLKLITQIDIPHSYGHGMVVHNMVSKIVYEEIDIISIALQSDEKGQILDFPCAWDPVSETYNFMEPNSLDNFQFPRILTEKSMNRMLYGFPNNSDVAFFVSTLNGEVLFRYSNPDSKSFDSRCVAEHIDVSNSGETDILIQLKDKADKIPICCQFFCDNLLCMMKLSHTLIVFDFQTFQQKVYELREIVCTVTDAKMDIKSLGVPKAIMQTSDRLVVFIGSNLYYVSWSETDGYYDLYYIYSQPILGIHRINSVATRFVALSSFNEKVCFFELSIAQSSNGLFFEDKWTFEGHHLFIDDINDRVQDIDIQMQTVQVFQAANTMLLYLPKKQQILTYSVTTKAREMDLTSLDVPADDAGGNLCNILMKRRKYRKVQINLEAINHIHKYEHQFVHLHFFSTQNPRLMSTIFKHLDLNLPEIMKLHDSSTNQRVQTELTVLQDALSRGEDLSQKSAILYGVFGYCSRARRLFLLALFLDCVACPFLFLKDKSFEYARDLSMQDCKGYMTAIKKDPAFIFLQTSARNCSPELSEITSGQTEVLDSCQINDKVIVFTSAGHCYMYELIENPTLNNHGGGSKQALSLVTDLITFRLNSHVDVCGLVRTCATGNPSLVCVGKPAVALPNASTDPLINYSIHSLHLILRIADGYYLLIVDFYDTLHTATYSSLTPLLCAKPTAMLILKDYAVIAWKNKILLLHLPEAVLLKTYIVSNEVLNVHYSGGYIIIFTMEGKIWRLNLLDDKSLEN</sequence>
<dbReference type="RefSeq" id="XP_001708502.1">
    <property type="nucleotide sequence ID" value="XM_001708450.1"/>
</dbReference>
<dbReference type="AlphaFoldDB" id="A8B9K0"/>
<comment type="caution">
    <text evidence="1">The sequence shown here is derived from an EMBL/GenBank/DDBJ whole genome shotgun (WGS) entry which is preliminary data.</text>
</comment>
<dbReference type="VEuPathDB" id="GiardiaDB:GL50803_17471"/>
<dbReference type="KEGG" id="gla:GL50803_0017471"/>
<dbReference type="HOGENOM" id="CLU_267909_0_0_1"/>
<evidence type="ECO:0000313" key="2">
    <source>
        <dbReference type="Proteomes" id="UP000001548"/>
    </source>
</evidence>
<organism evidence="1 2">
    <name type="scientific">Giardia intestinalis (strain ATCC 50803 / WB clone C6)</name>
    <name type="common">Giardia lamblia</name>
    <dbReference type="NCBI Taxonomy" id="184922"/>
    <lineage>
        <taxon>Eukaryota</taxon>
        <taxon>Metamonada</taxon>
        <taxon>Diplomonadida</taxon>
        <taxon>Hexamitidae</taxon>
        <taxon>Giardiinae</taxon>
        <taxon>Giardia</taxon>
    </lineage>
</organism>
<proteinExistence type="predicted"/>
<dbReference type="Proteomes" id="UP000001548">
    <property type="component" value="Unassembled WGS sequence"/>
</dbReference>
<dbReference type="EMBL" id="AACB03000001">
    <property type="protein sequence ID" value="KAE8306110.1"/>
    <property type="molecule type" value="Genomic_DNA"/>
</dbReference>
<keyword evidence="2" id="KW-1185">Reference proteome</keyword>
<dbReference type="GeneID" id="5701415"/>
<protein>
    <submittedName>
        <fullName evidence="1">Uncharacterized protein</fullName>
    </submittedName>
</protein>
<accession>A8B9K0</accession>
<name>A8B9K0_GIAIC</name>